<protein>
    <submittedName>
        <fullName evidence="2">Uncharacterized protein</fullName>
    </submittedName>
</protein>
<proteinExistence type="predicted"/>
<organism evidence="2 3">
    <name type="scientific">Aspergillus caelatus</name>
    <dbReference type="NCBI Taxonomy" id="61420"/>
    <lineage>
        <taxon>Eukaryota</taxon>
        <taxon>Fungi</taxon>
        <taxon>Dikarya</taxon>
        <taxon>Ascomycota</taxon>
        <taxon>Pezizomycotina</taxon>
        <taxon>Eurotiomycetes</taxon>
        <taxon>Eurotiomycetidae</taxon>
        <taxon>Eurotiales</taxon>
        <taxon>Aspergillaceae</taxon>
        <taxon>Aspergillus</taxon>
        <taxon>Aspergillus subgen. Circumdati</taxon>
    </lineage>
</organism>
<dbReference type="EMBL" id="ML737728">
    <property type="protein sequence ID" value="KAE8361645.1"/>
    <property type="molecule type" value="Genomic_DNA"/>
</dbReference>
<dbReference type="GeneID" id="43652389"/>
<keyword evidence="1" id="KW-0812">Transmembrane</keyword>
<dbReference type="Proteomes" id="UP000326268">
    <property type="component" value="Unassembled WGS sequence"/>
</dbReference>
<keyword evidence="1" id="KW-0472">Membrane</keyword>
<name>A0A5N6ZW88_9EURO</name>
<keyword evidence="1" id="KW-1133">Transmembrane helix</keyword>
<feature type="transmembrane region" description="Helical" evidence="1">
    <location>
        <begin position="20"/>
        <end position="39"/>
    </location>
</feature>
<evidence type="ECO:0000313" key="2">
    <source>
        <dbReference type="EMBL" id="KAE8361645.1"/>
    </source>
</evidence>
<accession>A0A5N6ZW88</accession>
<reference evidence="2 3" key="1">
    <citation type="submission" date="2019-04" db="EMBL/GenBank/DDBJ databases">
        <title>Friends and foes A comparative genomics studyof 23 Aspergillus species from section Flavi.</title>
        <authorList>
            <consortium name="DOE Joint Genome Institute"/>
            <person name="Kjaerbolling I."/>
            <person name="Vesth T."/>
            <person name="Frisvad J.C."/>
            <person name="Nybo J.L."/>
            <person name="Theobald S."/>
            <person name="Kildgaard S."/>
            <person name="Isbrandt T."/>
            <person name="Kuo A."/>
            <person name="Sato A."/>
            <person name="Lyhne E.K."/>
            <person name="Kogle M.E."/>
            <person name="Wiebenga A."/>
            <person name="Kun R.S."/>
            <person name="Lubbers R.J."/>
            <person name="Makela M.R."/>
            <person name="Barry K."/>
            <person name="Chovatia M."/>
            <person name="Clum A."/>
            <person name="Daum C."/>
            <person name="Haridas S."/>
            <person name="He G."/>
            <person name="LaButti K."/>
            <person name="Lipzen A."/>
            <person name="Mondo S."/>
            <person name="Riley R."/>
            <person name="Salamov A."/>
            <person name="Simmons B.A."/>
            <person name="Magnuson J.K."/>
            <person name="Henrissat B."/>
            <person name="Mortensen U.H."/>
            <person name="Larsen T.O."/>
            <person name="Devries R.P."/>
            <person name="Grigoriev I.V."/>
            <person name="Machida M."/>
            <person name="Baker S.E."/>
            <person name="Andersen M.R."/>
        </authorList>
    </citation>
    <scope>NUCLEOTIDE SEQUENCE [LARGE SCALE GENOMIC DNA]</scope>
    <source>
        <strain evidence="2 3">CBS 763.97</strain>
    </source>
</reference>
<gene>
    <name evidence="2" type="ORF">BDV27DRAFT_132736</name>
</gene>
<keyword evidence="3" id="KW-1185">Reference proteome</keyword>
<dbReference type="RefSeq" id="XP_031924726.1">
    <property type="nucleotide sequence ID" value="XM_032067943.1"/>
</dbReference>
<dbReference type="AlphaFoldDB" id="A0A5N6ZW88"/>
<evidence type="ECO:0000313" key="3">
    <source>
        <dbReference type="Proteomes" id="UP000326268"/>
    </source>
</evidence>
<sequence length="90" mass="9990">MGETFNILSIPVLQLNDMKLFILAITSAIVLYIETSSFIDTSVQNTTYLNGTVFKTSFFEYPHHPTSHTMCGRCYVLPDVFGLSADCTAS</sequence>
<evidence type="ECO:0000256" key="1">
    <source>
        <dbReference type="SAM" id="Phobius"/>
    </source>
</evidence>